<dbReference type="PANTHER" id="PTHR21666:SF270">
    <property type="entry name" value="MUREIN HYDROLASE ACTIVATOR ENVC"/>
    <property type="match status" value="1"/>
</dbReference>
<gene>
    <name evidence="2" type="ORF">BW733_08530</name>
</gene>
<sequence>MHGQAGKTLEGKTNVKKALGAVFAALLIGAVNVVGSPTADAAELPDFPMALPVGWGLTVQAGGTHTFSSGVRSSVDLGASGGVSVPVVAAADGVVSEVKAGCQVIVTHDDGWQTKYFHLKNVAAVKVGQKISAGTKLGMTGMPGSETCGRGSFRHVHFTLLKSGKEMPIDGLSLGGYTIHSTGGSYCGYWTRDSDGAVVADARRSCYAVPKVTNTLLHPADLSAAGAGNTEVSRDEQRPEISATDTIDAAALYVTEGQHSVGGRAWRTTCEPYSATKRCRTEIWATTVKTDGGSHERSEGWVFNNLTYVESPREMWKGNPLGATGEWTAEDGRKWRTECDTAATGSNGCRSYTWATSISAKARPSGGYDFVTTNDWMFNNIVRFTK</sequence>
<dbReference type="SUPFAM" id="SSF51261">
    <property type="entry name" value="Duplicated hybrid motif"/>
    <property type="match status" value="1"/>
</dbReference>
<protein>
    <recommendedName>
        <fullName evidence="1">M23ase beta-sheet core domain-containing protein</fullName>
    </recommendedName>
</protein>
<evidence type="ECO:0000313" key="3">
    <source>
        <dbReference type="Proteomes" id="UP000188235"/>
    </source>
</evidence>
<dbReference type="InterPro" id="IPR011055">
    <property type="entry name" value="Dup_hybrid_motif"/>
</dbReference>
<accession>A0A1Q2CXQ5</accession>
<dbReference type="STRING" id="399497.BW733_08530"/>
<proteinExistence type="predicted"/>
<keyword evidence="3" id="KW-1185">Reference proteome</keyword>
<dbReference type="InterPro" id="IPR050570">
    <property type="entry name" value="Cell_wall_metabolism_enzyme"/>
</dbReference>
<reference evidence="2 3" key="1">
    <citation type="journal article" date="2008" name="Int. J. Syst. Evol. Microbiol.">
        <title>Tessaracoccus flavescens sp. nov., isolated from marine sediment.</title>
        <authorList>
            <person name="Lee D.W."/>
            <person name="Lee S.D."/>
        </authorList>
    </citation>
    <scope>NUCLEOTIDE SEQUENCE [LARGE SCALE GENOMIC DNA]</scope>
    <source>
        <strain evidence="2 3">SST-39T</strain>
    </source>
</reference>
<dbReference type="Pfam" id="PF01551">
    <property type="entry name" value="Peptidase_M23"/>
    <property type="match status" value="1"/>
</dbReference>
<dbReference type="KEGG" id="tfa:BW733_08530"/>
<organism evidence="2 3">
    <name type="scientific">Tessaracoccus flavescens</name>
    <dbReference type="NCBI Taxonomy" id="399497"/>
    <lineage>
        <taxon>Bacteria</taxon>
        <taxon>Bacillati</taxon>
        <taxon>Actinomycetota</taxon>
        <taxon>Actinomycetes</taxon>
        <taxon>Propionibacteriales</taxon>
        <taxon>Propionibacteriaceae</taxon>
        <taxon>Tessaracoccus</taxon>
    </lineage>
</organism>
<dbReference type="EMBL" id="CP019607">
    <property type="protein sequence ID" value="AQP50868.1"/>
    <property type="molecule type" value="Genomic_DNA"/>
</dbReference>
<evidence type="ECO:0000313" key="2">
    <source>
        <dbReference type="EMBL" id="AQP50868.1"/>
    </source>
</evidence>
<dbReference type="CDD" id="cd12797">
    <property type="entry name" value="M23_peptidase"/>
    <property type="match status" value="1"/>
</dbReference>
<name>A0A1Q2CXQ5_9ACTN</name>
<evidence type="ECO:0000259" key="1">
    <source>
        <dbReference type="Pfam" id="PF01551"/>
    </source>
</evidence>
<dbReference type="AlphaFoldDB" id="A0A1Q2CXQ5"/>
<dbReference type="InterPro" id="IPR016047">
    <property type="entry name" value="M23ase_b-sheet_dom"/>
</dbReference>
<dbReference type="Proteomes" id="UP000188235">
    <property type="component" value="Chromosome"/>
</dbReference>
<dbReference type="Gene3D" id="2.70.70.10">
    <property type="entry name" value="Glucose Permease (Domain IIA)"/>
    <property type="match status" value="1"/>
</dbReference>
<dbReference type="PANTHER" id="PTHR21666">
    <property type="entry name" value="PEPTIDASE-RELATED"/>
    <property type="match status" value="1"/>
</dbReference>
<feature type="domain" description="M23ase beta-sheet core" evidence="1">
    <location>
        <begin position="74"/>
        <end position="166"/>
    </location>
</feature>
<dbReference type="GO" id="GO:0004222">
    <property type="term" value="F:metalloendopeptidase activity"/>
    <property type="evidence" value="ECO:0007669"/>
    <property type="project" value="TreeGrafter"/>
</dbReference>